<keyword evidence="3" id="KW-1185">Reference proteome</keyword>
<dbReference type="InterPro" id="IPR050765">
    <property type="entry name" value="Riboflavin_Biosynth_HTPR"/>
</dbReference>
<protein>
    <recommendedName>
        <fullName evidence="1">Bacterial bifunctional deaminase-reductase C-terminal domain-containing protein</fullName>
    </recommendedName>
</protein>
<dbReference type="AlphaFoldDB" id="A0A653IEI5"/>
<gene>
    <name evidence="2" type="ORF">EXIGUO9Y_330081</name>
</gene>
<dbReference type="SUPFAM" id="SSF53597">
    <property type="entry name" value="Dihydrofolate reductase-like"/>
    <property type="match status" value="1"/>
</dbReference>
<dbReference type="PRINTS" id="PR00070">
    <property type="entry name" value="DHFR"/>
</dbReference>
<dbReference type="RefSeq" id="WP_159173637.1">
    <property type="nucleotide sequence ID" value="NZ_LR732312.1"/>
</dbReference>
<dbReference type="Gene3D" id="3.40.430.10">
    <property type="entry name" value="Dihydrofolate Reductase, subunit A"/>
    <property type="match status" value="1"/>
</dbReference>
<evidence type="ECO:0000259" key="1">
    <source>
        <dbReference type="Pfam" id="PF01872"/>
    </source>
</evidence>
<dbReference type="PANTHER" id="PTHR38011">
    <property type="entry name" value="DIHYDROFOLATE REDUCTASE FAMILY PROTEIN (AFU_ORTHOLOGUE AFUA_8G06820)"/>
    <property type="match status" value="1"/>
</dbReference>
<evidence type="ECO:0000313" key="2">
    <source>
        <dbReference type="EMBL" id="VWX37657.1"/>
    </source>
</evidence>
<name>A0A653IEI5_9BACL</name>
<dbReference type="Proteomes" id="UP000439752">
    <property type="component" value="Unassembled WGS sequence"/>
</dbReference>
<organism evidence="2 3">
    <name type="scientific">Exiguobacterium oxidotolerans</name>
    <dbReference type="NCBI Taxonomy" id="223958"/>
    <lineage>
        <taxon>Bacteria</taxon>
        <taxon>Bacillati</taxon>
        <taxon>Bacillota</taxon>
        <taxon>Bacilli</taxon>
        <taxon>Bacillales</taxon>
        <taxon>Bacillales Family XII. Incertae Sedis</taxon>
        <taxon>Exiguobacterium</taxon>
    </lineage>
</organism>
<proteinExistence type="predicted"/>
<sequence length="173" mass="19112">MSKTVLYIAMSLDGKIARIDDSLDWLYAVTGEGDNGYETFLAGVGTVIMGRKTYDEVLKLSDSYPYSGIPSYVLTRKDRRNTNDVTFTNQSITELIEHARTTHSGNIWIVGGGELIKSALDAQVVERLELAVAPIVLGSGIPLFPEGTRETAFILRTHRQSGQFMMLTYDVSV</sequence>
<reference evidence="2 3" key="1">
    <citation type="submission" date="2019-10" db="EMBL/GenBank/DDBJ databases">
        <authorList>
            <person name="Karimi E."/>
        </authorList>
    </citation>
    <scope>NUCLEOTIDE SEQUENCE [LARGE SCALE GENOMIC DNA]</scope>
    <source>
        <strain evidence="2">Exiguobacterium sp. 9Y</strain>
    </source>
</reference>
<dbReference type="InterPro" id="IPR002734">
    <property type="entry name" value="RibDG_C"/>
</dbReference>
<dbReference type="EMBL" id="CABWKQ010000027">
    <property type="protein sequence ID" value="VWX37657.1"/>
    <property type="molecule type" value="Genomic_DNA"/>
</dbReference>
<dbReference type="GO" id="GO:0009231">
    <property type="term" value="P:riboflavin biosynthetic process"/>
    <property type="evidence" value="ECO:0007669"/>
    <property type="project" value="InterPro"/>
</dbReference>
<dbReference type="PANTHER" id="PTHR38011:SF11">
    <property type="entry name" value="2,5-DIAMINO-6-RIBOSYLAMINO-4(3H)-PYRIMIDINONE 5'-PHOSPHATE REDUCTASE"/>
    <property type="match status" value="1"/>
</dbReference>
<dbReference type="InterPro" id="IPR024072">
    <property type="entry name" value="DHFR-like_dom_sf"/>
</dbReference>
<dbReference type="Pfam" id="PF01872">
    <property type="entry name" value="RibD_C"/>
    <property type="match status" value="1"/>
</dbReference>
<accession>A0A653IEI5</accession>
<feature type="domain" description="Bacterial bifunctional deaminase-reductase C-terminal" evidence="1">
    <location>
        <begin position="5"/>
        <end position="163"/>
    </location>
</feature>
<dbReference type="GO" id="GO:0008703">
    <property type="term" value="F:5-amino-6-(5-phosphoribosylamino)uracil reductase activity"/>
    <property type="evidence" value="ECO:0007669"/>
    <property type="project" value="InterPro"/>
</dbReference>
<evidence type="ECO:0000313" key="3">
    <source>
        <dbReference type="Proteomes" id="UP000439752"/>
    </source>
</evidence>